<comment type="caution">
    <text evidence="4">The sequence shown here is derived from an EMBL/GenBank/DDBJ whole genome shotgun (WGS) entry which is preliminary data.</text>
</comment>
<evidence type="ECO:0000256" key="1">
    <source>
        <dbReference type="SAM" id="Phobius"/>
    </source>
</evidence>
<keyword evidence="1" id="KW-1133">Transmembrane helix</keyword>
<name>A0A4Q7J4U2_9PSEU</name>
<dbReference type="EMBL" id="SFCC01000008">
    <property type="protein sequence ID" value="RZQ62591.1"/>
    <property type="molecule type" value="Genomic_DNA"/>
</dbReference>
<evidence type="ECO:0000259" key="3">
    <source>
        <dbReference type="Pfam" id="PF13628"/>
    </source>
</evidence>
<evidence type="ECO:0000256" key="2">
    <source>
        <dbReference type="SAM" id="SignalP"/>
    </source>
</evidence>
<gene>
    <name evidence="4" type="ORF">EWH70_16600</name>
</gene>
<dbReference type="Proteomes" id="UP000292003">
    <property type="component" value="Unassembled WGS sequence"/>
</dbReference>
<feature type="transmembrane region" description="Helical" evidence="1">
    <location>
        <begin position="206"/>
        <end position="227"/>
    </location>
</feature>
<dbReference type="OrthoDB" id="3674617at2"/>
<evidence type="ECO:0000313" key="4">
    <source>
        <dbReference type="EMBL" id="RZQ62591.1"/>
    </source>
</evidence>
<protein>
    <submittedName>
        <fullName evidence="4">DUF4142 domain-containing protein</fullName>
    </submittedName>
</protein>
<proteinExistence type="predicted"/>
<evidence type="ECO:0000313" key="5">
    <source>
        <dbReference type="Proteomes" id="UP000292003"/>
    </source>
</evidence>
<feature type="chain" id="PRO_5020902689" evidence="2">
    <location>
        <begin position="32"/>
        <end position="237"/>
    </location>
</feature>
<feature type="domain" description="DUF4142" evidence="3">
    <location>
        <begin position="40"/>
        <end position="170"/>
    </location>
</feature>
<organism evidence="4 5">
    <name type="scientific">Amycolatopsis suaedae</name>
    <dbReference type="NCBI Taxonomy" id="2510978"/>
    <lineage>
        <taxon>Bacteria</taxon>
        <taxon>Bacillati</taxon>
        <taxon>Actinomycetota</taxon>
        <taxon>Actinomycetes</taxon>
        <taxon>Pseudonocardiales</taxon>
        <taxon>Pseudonocardiaceae</taxon>
        <taxon>Amycolatopsis</taxon>
    </lineage>
</organism>
<keyword evidence="1" id="KW-0812">Transmembrane</keyword>
<dbReference type="AlphaFoldDB" id="A0A4Q7J4U2"/>
<keyword evidence="5" id="KW-1185">Reference proteome</keyword>
<keyword evidence="2" id="KW-0732">Signal</keyword>
<dbReference type="InterPro" id="IPR025419">
    <property type="entry name" value="DUF4142"/>
</dbReference>
<dbReference type="Gene3D" id="1.20.1260.10">
    <property type="match status" value="1"/>
</dbReference>
<dbReference type="Pfam" id="PF13628">
    <property type="entry name" value="DUF4142"/>
    <property type="match status" value="1"/>
</dbReference>
<dbReference type="PANTHER" id="PTHR38593">
    <property type="entry name" value="BLR2558 PROTEIN"/>
    <property type="match status" value="1"/>
</dbReference>
<dbReference type="PANTHER" id="PTHR38593:SF1">
    <property type="entry name" value="BLR2558 PROTEIN"/>
    <property type="match status" value="1"/>
</dbReference>
<keyword evidence="1" id="KW-0472">Membrane</keyword>
<reference evidence="4 5" key="1">
    <citation type="submission" date="2019-02" db="EMBL/GenBank/DDBJ databases">
        <title>Draft genome sequence of Amycolatopsis sp. 8-3EHSu isolated from roots of Suaeda maritima.</title>
        <authorList>
            <person name="Duangmal K."/>
            <person name="Chantavorakit T."/>
        </authorList>
    </citation>
    <scope>NUCLEOTIDE SEQUENCE [LARGE SCALE GENOMIC DNA]</scope>
    <source>
        <strain evidence="4 5">8-3EHSu</strain>
    </source>
</reference>
<feature type="signal peptide" evidence="2">
    <location>
        <begin position="1"/>
        <end position="31"/>
    </location>
</feature>
<accession>A0A4Q7J4U2</accession>
<sequence>MSSRCARLLRAATGGVTAALMVMTLGAGSSAAQGDALTADDEDLLVKVRLAGLWEGPISALIAQRTRNEKVREAGGHLSMEHAALDGAVQKAAAQLGVSLPNEPTAQQKGWMDDISGRSGEDADRTYANLARAAHGTVFSLCAKVRAGTRNDIVRTFAQQAVNAVMRHMTLLESTGLVRSTSLLVAPAANPVDPASEGNSVGGVTVVFGLLLGVAAVVGTFAALRWLGSYRRRGSRT</sequence>
<dbReference type="InterPro" id="IPR012347">
    <property type="entry name" value="Ferritin-like"/>
</dbReference>